<dbReference type="RefSeq" id="WP_319973821.1">
    <property type="nucleotide sequence ID" value="NZ_JAXAVU010000002.1"/>
</dbReference>
<dbReference type="Pfam" id="PF13560">
    <property type="entry name" value="HTH_31"/>
    <property type="match status" value="1"/>
</dbReference>
<dbReference type="CDD" id="cd00093">
    <property type="entry name" value="HTH_XRE"/>
    <property type="match status" value="1"/>
</dbReference>
<dbReference type="Gene3D" id="1.10.260.40">
    <property type="entry name" value="lambda repressor-like DNA-binding domains"/>
    <property type="match status" value="1"/>
</dbReference>
<dbReference type="PANTHER" id="PTHR47691:SF3">
    <property type="entry name" value="HTH-TYPE TRANSCRIPTIONAL REGULATOR RV0890C-RELATED"/>
    <property type="match status" value="1"/>
</dbReference>
<dbReference type="InterPro" id="IPR010982">
    <property type="entry name" value="Lambda_DNA-bd_dom_sf"/>
</dbReference>
<dbReference type="SMART" id="SM00530">
    <property type="entry name" value="HTH_XRE"/>
    <property type="match status" value="1"/>
</dbReference>
<dbReference type="InterPro" id="IPR027417">
    <property type="entry name" value="P-loop_NTPase"/>
</dbReference>
<dbReference type="PROSITE" id="PS50943">
    <property type="entry name" value="HTH_CROC1"/>
    <property type="match status" value="1"/>
</dbReference>
<dbReference type="PANTHER" id="PTHR47691">
    <property type="entry name" value="REGULATOR-RELATED"/>
    <property type="match status" value="1"/>
</dbReference>
<accession>A0ABU4URR8</accession>
<feature type="domain" description="HTH cro/C1-type" evidence="1">
    <location>
        <begin position="24"/>
        <end position="80"/>
    </location>
</feature>
<comment type="caution">
    <text evidence="2">The sequence shown here is derived from an EMBL/GenBank/DDBJ whole genome shotgun (WGS) entry which is preliminary data.</text>
</comment>
<dbReference type="PRINTS" id="PR00364">
    <property type="entry name" value="DISEASERSIST"/>
</dbReference>
<evidence type="ECO:0000313" key="3">
    <source>
        <dbReference type="Proteomes" id="UP001285352"/>
    </source>
</evidence>
<dbReference type="EMBL" id="JAXAVU010000002">
    <property type="protein sequence ID" value="MDX8141496.1"/>
    <property type="molecule type" value="Genomic_DNA"/>
</dbReference>
<gene>
    <name evidence="2" type="ORF">SK854_05190</name>
</gene>
<reference evidence="2 3" key="1">
    <citation type="submission" date="2023-11" db="EMBL/GenBank/DDBJ databases">
        <title>Lentzea sokolovensis, sp. nov., Lentzea kristufkii, sp. nov., and Lentzea miocenensis, sp. nov., rare actinobacteria from Sokolov Coal Basin, Miocene lacustrine sediment, Czech Republic.</title>
        <authorList>
            <person name="Lara A."/>
            <person name="Kotroba L."/>
            <person name="Nouioui I."/>
            <person name="Neumann-Schaal M."/>
            <person name="Mast Y."/>
            <person name="Chronakova A."/>
        </authorList>
    </citation>
    <scope>NUCLEOTIDE SEQUENCE [LARGE SCALE GENOMIC DNA]</scope>
    <source>
        <strain evidence="2 3">BCCO 10_0061</strain>
    </source>
</reference>
<dbReference type="Gene3D" id="3.40.50.300">
    <property type="entry name" value="P-loop containing nucleotide triphosphate hydrolases"/>
    <property type="match status" value="1"/>
</dbReference>
<reference evidence="2 3" key="2">
    <citation type="submission" date="2023-11" db="EMBL/GenBank/DDBJ databases">
        <authorList>
            <person name="Lara A.C."/>
            <person name="Chronakova A."/>
        </authorList>
    </citation>
    <scope>NUCLEOTIDE SEQUENCE [LARGE SCALE GENOMIC DNA]</scope>
    <source>
        <strain evidence="2 3">BCCO 10_0061</strain>
    </source>
</reference>
<protein>
    <submittedName>
        <fullName evidence="2">Helix-turn-helix domain-containing protein</fullName>
    </submittedName>
</protein>
<proteinExistence type="predicted"/>
<name>A0ABU4URR8_9PSEU</name>
<dbReference type="SUPFAM" id="SSF52540">
    <property type="entry name" value="P-loop containing nucleoside triphosphate hydrolases"/>
    <property type="match status" value="1"/>
</dbReference>
<evidence type="ECO:0000259" key="1">
    <source>
        <dbReference type="PROSITE" id="PS50943"/>
    </source>
</evidence>
<keyword evidence="3" id="KW-1185">Reference proteome</keyword>
<dbReference type="SUPFAM" id="SSF47413">
    <property type="entry name" value="lambda repressor-like DNA-binding domains"/>
    <property type="match status" value="1"/>
</dbReference>
<dbReference type="InterPro" id="IPR001387">
    <property type="entry name" value="Cro/C1-type_HTH"/>
</dbReference>
<organism evidence="2 3">
    <name type="scientific">Lentzea sokolovensis</name>
    <dbReference type="NCBI Taxonomy" id="3095429"/>
    <lineage>
        <taxon>Bacteria</taxon>
        <taxon>Bacillati</taxon>
        <taxon>Actinomycetota</taxon>
        <taxon>Actinomycetes</taxon>
        <taxon>Pseudonocardiales</taxon>
        <taxon>Pseudonocardiaceae</taxon>
        <taxon>Lentzea</taxon>
    </lineage>
</organism>
<sequence length="383" mass="40267">MKEDAEMAIPPALDPGLPPFARLLRRHRSRVGLTQRELADLSTVSVRAIRDLEQGRALRPRPDTVRLIAEGLRLGSRARHDLEVAADPDRRPEVDSAAAVPPTSLAAQVGRDLETGVLAAELADGCRLATVVGLPGVGKTRFAAAVAGVMHARMPVLWAGPDGTPLRDPRLAELVTAWSTAVRTGGRVDDDLAEVVGARSALVVLDGVDGPVCGDSVLRLLADCPGVRVLITAPAPLGLAGERVFLLSGLEPADSARLLLADHGGAADPVDVDRLCRALDGLPAALAAVGSWLSVYPLPELAATDPTCLLDDTLLRALAGAAEPYRRILENLPPRFGPSADTGRLLRDLLQRGLVRPVETDTGRSFTVSPLIRSVLAATPPTP</sequence>
<dbReference type="Proteomes" id="UP001285352">
    <property type="component" value="Unassembled WGS sequence"/>
</dbReference>
<evidence type="ECO:0000313" key="2">
    <source>
        <dbReference type="EMBL" id="MDX8141496.1"/>
    </source>
</evidence>